<gene>
    <name evidence="1" type="ORF">GCM10007160_04740</name>
</gene>
<name>A0ABQ2YEI8_9GAMM</name>
<evidence type="ECO:0000313" key="2">
    <source>
        <dbReference type="Proteomes" id="UP000653056"/>
    </source>
</evidence>
<dbReference type="Pfam" id="PF14907">
    <property type="entry name" value="NTP_transf_5"/>
    <property type="match status" value="1"/>
</dbReference>
<organism evidence="1 2">
    <name type="scientific">Litchfieldella qijiaojingensis</name>
    <dbReference type="NCBI Taxonomy" id="980347"/>
    <lineage>
        <taxon>Bacteria</taxon>
        <taxon>Pseudomonadati</taxon>
        <taxon>Pseudomonadota</taxon>
        <taxon>Gammaproteobacteria</taxon>
        <taxon>Oceanospirillales</taxon>
        <taxon>Halomonadaceae</taxon>
        <taxon>Litchfieldella</taxon>
    </lineage>
</organism>
<evidence type="ECO:0008006" key="3">
    <source>
        <dbReference type="Google" id="ProtNLM"/>
    </source>
</evidence>
<dbReference type="InterPro" id="IPR039498">
    <property type="entry name" value="NTP_transf_5"/>
</dbReference>
<evidence type="ECO:0000313" key="1">
    <source>
        <dbReference type="EMBL" id="GGX80289.1"/>
    </source>
</evidence>
<comment type="caution">
    <text evidence="1">The sequence shown here is derived from an EMBL/GenBank/DDBJ whole genome shotgun (WGS) entry which is preliminary data.</text>
</comment>
<accession>A0ABQ2YEI8</accession>
<proteinExistence type="predicted"/>
<dbReference type="Proteomes" id="UP000653056">
    <property type="component" value="Unassembled WGS sequence"/>
</dbReference>
<protein>
    <recommendedName>
        <fullName evidence="3">Nucleotidyltransferase family protein</fullName>
    </recommendedName>
</protein>
<sequence length="320" mass="37052">MCLTVVRHNLHVAAAHRKLIDDLLKPLDVPHLFFKGHSLAARYYDDPAMRFCRDIDVLVSHDHIVELLEVAYAIGYTPHDPVELTMDRVSLDFVARAQPVITLRSPQGVLIEFHQRIDKTGSIYEPSELLANAETLILSDNNKVSVMPTAELFVYVCMHHTRHQWTRLHWLVDLDAIQRHPSFDWNAVYACASRRNLTATVEASQELYMALATPDFLSCQLSANGKEILGTCLNALQGDLDLGTELALRKKRAAPDFAFAWQASTAHLLRWRVQGWIKRWQPNYKDYHSWPLPLQWQWLYFFIRPFRELFKRLSSNSYSK</sequence>
<keyword evidence="2" id="KW-1185">Reference proteome</keyword>
<dbReference type="EMBL" id="BMXS01000001">
    <property type="protein sequence ID" value="GGX80289.1"/>
    <property type="molecule type" value="Genomic_DNA"/>
</dbReference>
<reference evidence="2" key="1">
    <citation type="journal article" date="2019" name="Int. J. Syst. Evol. Microbiol.">
        <title>The Global Catalogue of Microorganisms (GCM) 10K type strain sequencing project: providing services to taxonomists for standard genome sequencing and annotation.</title>
        <authorList>
            <consortium name="The Broad Institute Genomics Platform"/>
            <consortium name="The Broad Institute Genome Sequencing Center for Infectious Disease"/>
            <person name="Wu L."/>
            <person name="Ma J."/>
        </authorList>
    </citation>
    <scope>NUCLEOTIDE SEQUENCE [LARGE SCALE GENOMIC DNA]</scope>
    <source>
        <strain evidence="2">KCTC 22228</strain>
    </source>
</reference>